<feature type="domain" description="Flavin reductase like" evidence="5">
    <location>
        <begin position="21"/>
        <end position="174"/>
    </location>
</feature>
<dbReference type="GO" id="GO:0010181">
    <property type="term" value="F:FMN binding"/>
    <property type="evidence" value="ECO:0007669"/>
    <property type="project" value="InterPro"/>
</dbReference>
<proteinExistence type="inferred from homology"/>
<reference evidence="7" key="1">
    <citation type="journal article" date="2018" name="Front. Microbiol.">
        <title>Genome-Based Analysis Reveals the Taxonomy and Diversity of the Family Idiomarinaceae.</title>
        <authorList>
            <person name="Liu Y."/>
            <person name="Lai Q."/>
            <person name="Shao Z."/>
        </authorList>
    </citation>
    <scope>NUCLEOTIDE SEQUENCE [LARGE SCALE GENOMIC DNA]</scope>
    <source>
        <strain evidence="7">AIS</strain>
    </source>
</reference>
<dbReference type="InterPro" id="IPR002563">
    <property type="entry name" value="Flavin_Rdtase-like_dom"/>
</dbReference>
<dbReference type="GO" id="GO:0016646">
    <property type="term" value="F:oxidoreductase activity, acting on the CH-NH group of donors, NAD or NADP as acceptor"/>
    <property type="evidence" value="ECO:0007669"/>
    <property type="project" value="UniProtKB-ARBA"/>
</dbReference>
<evidence type="ECO:0000259" key="5">
    <source>
        <dbReference type="SMART" id="SM00903"/>
    </source>
</evidence>
<keyword evidence="2" id="KW-0285">Flavoprotein</keyword>
<dbReference type="AlphaFoldDB" id="A0A432WX64"/>
<evidence type="ECO:0000256" key="4">
    <source>
        <dbReference type="ARBA" id="ARBA00038054"/>
    </source>
</evidence>
<comment type="caution">
    <text evidence="6">The sequence shown here is derived from an EMBL/GenBank/DDBJ whole genome shotgun (WGS) entry which is preliminary data.</text>
</comment>
<dbReference type="OrthoDB" id="9794638at2"/>
<keyword evidence="3" id="KW-0288">FMN</keyword>
<sequence length="212" mass="23162">MIIDLANENSSSIYHLMTQTLIPRPVAWVLTQHQQGHLNLAPFSYFTAVSSEPPLLMFSVGNKTPGEGKDTKVNIANNPYFVVHIASEALASEVTESSRSLPATESELDSIAVNMVDFGDFPLQRVAECPIAFACKLHALQDVPGAPQTMVFGEIVKIYIDDKVARSEEKRKPDGTSSTRLLVDALQVNPIARLGADQYASLGRILNISRPK</sequence>
<evidence type="ECO:0000256" key="1">
    <source>
        <dbReference type="ARBA" id="ARBA00001917"/>
    </source>
</evidence>
<keyword evidence="7" id="KW-1185">Reference proteome</keyword>
<dbReference type="PANTHER" id="PTHR33798:SF5">
    <property type="entry name" value="FLAVIN REDUCTASE LIKE DOMAIN-CONTAINING PROTEIN"/>
    <property type="match status" value="1"/>
</dbReference>
<dbReference type="InterPro" id="IPR012349">
    <property type="entry name" value="Split_barrel_FMN-bd"/>
</dbReference>
<evidence type="ECO:0000256" key="3">
    <source>
        <dbReference type="ARBA" id="ARBA00022643"/>
    </source>
</evidence>
<evidence type="ECO:0000313" key="7">
    <source>
        <dbReference type="Proteomes" id="UP000286934"/>
    </source>
</evidence>
<accession>A0A432WX64</accession>
<comment type="cofactor">
    <cofactor evidence="1">
        <name>FMN</name>
        <dbReference type="ChEBI" id="CHEBI:58210"/>
    </cofactor>
</comment>
<dbReference type="Pfam" id="PF01613">
    <property type="entry name" value="Flavin_Reduct"/>
    <property type="match status" value="1"/>
</dbReference>
<dbReference type="Gene3D" id="2.30.110.10">
    <property type="entry name" value="Electron Transport, Fmn-binding Protein, Chain A"/>
    <property type="match status" value="1"/>
</dbReference>
<name>A0A432WX64_9GAMM</name>
<evidence type="ECO:0000256" key="2">
    <source>
        <dbReference type="ARBA" id="ARBA00022630"/>
    </source>
</evidence>
<dbReference type="PANTHER" id="PTHR33798">
    <property type="entry name" value="FLAVOPROTEIN OXYGENASE"/>
    <property type="match status" value="1"/>
</dbReference>
<dbReference type="Proteomes" id="UP000286934">
    <property type="component" value="Unassembled WGS sequence"/>
</dbReference>
<comment type="similarity">
    <text evidence="4">Belongs to the flavoredoxin family.</text>
</comment>
<dbReference type="SMART" id="SM00903">
    <property type="entry name" value="Flavin_Reduct"/>
    <property type="match status" value="1"/>
</dbReference>
<gene>
    <name evidence="6" type="ORF">CWE13_01650</name>
</gene>
<protein>
    <submittedName>
        <fullName evidence="6">Flavin reductase family protein</fullName>
    </submittedName>
</protein>
<dbReference type="EMBL" id="PIPP01000001">
    <property type="protein sequence ID" value="RUO38372.1"/>
    <property type="molecule type" value="Genomic_DNA"/>
</dbReference>
<organism evidence="6 7">
    <name type="scientific">Aliidiomarina shirensis</name>
    <dbReference type="NCBI Taxonomy" id="1048642"/>
    <lineage>
        <taxon>Bacteria</taxon>
        <taxon>Pseudomonadati</taxon>
        <taxon>Pseudomonadota</taxon>
        <taxon>Gammaproteobacteria</taxon>
        <taxon>Alteromonadales</taxon>
        <taxon>Idiomarinaceae</taxon>
        <taxon>Aliidiomarina</taxon>
    </lineage>
</organism>
<dbReference type="SUPFAM" id="SSF50475">
    <property type="entry name" value="FMN-binding split barrel"/>
    <property type="match status" value="1"/>
</dbReference>
<dbReference type="RefSeq" id="WP_126805595.1">
    <property type="nucleotide sequence ID" value="NZ_PIPP01000001.1"/>
</dbReference>
<evidence type="ECO:0000313" key="6">
    <source>
        <dbReference type="EMBL" id="RUO38372.1"/>
    </source>
</evidence>